<feature type="domain" description="D-isomer specific 2-hydroxyacid dehydrogenase NAD-binding" evidence="6">
    <location>
        <begin position="109"/>
        <end position="291"/>
    </location>
</feature>
<feature type="domain" description="D-isomer specific 2-hydroxyacid dehydrogenase catalytic" evidence="5">
    <location>
        <begin position="26"/>
        <end position="314"/>
    </location>
</feature>
<keyword evidence="2 4" id="KW-0560">Oxidoreductase</keyword>
<dbReference type="Gene3D" id="3.40.50.720">
    <property type="entry name" value="NAD(P)-binding Rossmann-like Domain"/>
    <property type="match status" value="2"/>
</dbReference>
<dbReference type="EMBL" id="CP001778">
    <property type="protein sequence ID" value="ADD44988.1"/>
    <property type="molecule type" value="Genomic_DNA"/>
</dbReference>
<proteinExistence type="inferred from homology"/>
<evidence type="ECO:0000256" key="2">
    <source>
        <dbReference type="ARBA" id="ARBA00023002"/>
    </source>
</evidence>
<name>D3PUW4_STANL</name>
<comment type="similarity">
    <text evidence="1 4">Belongs to the D-isomer specific 2-hydroxyacid dehydrogenase family.</text>
</comment>
<dbReference type="InterPro" id="IPR029753">
    <property type="entry name" value="D-isomer_DH_CS"/>
</dbReference>
<dbReference type="SUPFAM" id="SSF51735">
    <property type="entry name" value="NAD(P)-binding Rossmann-fold domains"/>
    <property type="match status" value="1"/>
</dbReference>
<dbReference type="SUPFAM" id="SSF52283">
    <property type="entry name" value="Formate/glycerate dehydrogenase catalytic domain-like"/>
    <property type="match status" value="1"/>
</dbReference>
<keyword evidence="3" id="KW-0520">NAD</keyword>
<dbReference type="CDD" id="cd12185">
    <property type="entry name" value="HGDH_LDH_like"/>
    <property type="match status" value="1"/>
</dbReference>
<dbReference type="InterPro" id="IPR036291">
    <property type="entry name" value="NAD(P)-bd_dom_sf"/>
</dbReference>
<accession>D3PUW4</accession>
<dbReference type="InterPro" id="IPR058205">
    <property type="entry name" value="D-LDH-like"/>
</dbReference>
<sequence length="319" mass="35279">MGITVYGCGQDEAVLFREMSPSYGVTPTITPAPLTEANVELAFGNRCVSVGHKTRITDATLRALNRIGTNYISTRSIGYNHINVDYAKTLDITVENVSYSPDSVADYTLMLMLMVVRSAKSIIRRTDVHDYRLNDVCGRELRDLTVGVIGTGRIGAAVMDRLWGFGCRVLTHDRRHKTGADHVPLDQLLRQSDMVTLHTPLNASTHHLLNRTRLEQMKPGAYVINTGRGSLIDTEALVPALESGRLGGAALDVIEGEEGVFYADCRNKVIESKSLLRLQELPNVLISPHTAYYTDHALSDTVENSIINCQKFENRNQHG</sequence>
<organism evidence="7 8">
    <name type="scientific">Stackebrandtia nassauensis (strain DSM 44728 / CIP 108903 / NRRL B-16338 / NBRC 102104 / LLR-40K-21)</name>
    <dbReference type="NCBI Taxonomy" id="446470"/>
    <lineage>
        <taxon>Bacteria</taxon>
        <taxon>Bacillati</taxon>
        <taxon>Actinomycetota</taxon>
        <taxon>Actinomycetes</taxon>
        <taxon>Glycomycetales</taxon>
        <taxon>Glycomycetaceae</taxon>
        <taxon>Stackebrandtia</taxon>
    </lineage>
</organism>
<dbReference type="Pfam" id="PF02826">
    <property type="entry name" value="2-Hacid_dh_C"/>
    <property type="match status" value="1"/>
</dbReference>
<dbReference type="Proteomes" id="UP000000844">
    <property type="component" value="Chromosome"/>
</dbReference>
<dbReference type="InterPro" id="IPR006139">
    <property type="entry name" value="D-isomer_2_OHA_DH_cat_dom"/>
</dbReference>
<dbReference type="PANTHER" id="PTHR43026">
    <property type="entry name" value="2-HYDROXYACID DEHYDROGENASE HOMOLOG 1-RELATED"/>
    <property type="match status" value="1"/>
</dbReference>
<reference evidence="7 8" key="1">
    <citation type="journal article" date="2009" name="Stand. Genomic Sci.">
        <title>Complete genome sequence of Stackebrandtia nassauensis type strain (LLR-40K-21).</title>
        <authorList>
            <person name="Munk C."/>
            <person name="Lapidus A."/>
            <person name="Copeland A."/>
            <person name="Jando M."/>
            <person name="Mayilraj S."/>
            <person name="Glavina Del Rio T."/>
            <person name="Nolan M."/>
            <person name="Chen F."/>
            <person name="Lucas S."/>
            <person name="Tice H."/>
            <person name="Cheng J.F."/>
            <person name="Han C."/>
            <person name="Detter J.C."/>
            <person name="Bruce D."/>
            <person name="Goodwin L."/>
            <person name="Chain P."/>
            <person name="Pitluck S."/>
            <person name="Goker M."/>
            <person name="Ovchinikova G."/>
            <person name="Pati A."/>
            <person name="Ivanova N."/>
            <person name="Mavromatis K."/>
            <person name="Chen A."/>
            <person name="Palaniappan K."/>
            <person name="Land M."/>
            <person name="Hauser L."/>
            <person name="Chang Y.J."/>
            <person name="Jeffries C.D."/>
            <person name="Bristow J."/>
            <person name="Eisen J.A."/>
            <person name="Markowitz V."/>
            <person name="Hugenholtz P."/>
            <person name="Kyrpides N.C."/>
            <person name="Klenk H.P."/>
        </authorList>
    </citation>
    <scope>NUCLEOTIDE SEQUENCE [LARGE SCALE GENOMIC DNA]</scope>
    <source>
        <strain evidence="8">DSM 44728 / CIP 108903 / NRRL B-16338 / NBRC 102104 / LLR-40K-21</strain>
    </source>
</reference>
<dbReference type="GO" id="GO:0008720">
    <property type="term" value="F:D-lactate dehydrogenase (NAD+) activity"/>
    <property type="evidence" value="ECO:0007669"/>
    <property type="project" value="TreeGrafter"/>
</dbReference>
<dbReference type="AlphaFoldDB" id="D3PUW4"/>
<dbReference type="PROSITE" id="PS00671">
    <property type="entry name" value="D_2_HYDROXYACID_DH_3"/>
    <property type="match status" value="1"/>
</dbReference>
<dbReference type="InterPro" id="IPR029752">
    <property type="entry name" value="D-isomer_DH_CS1"/>
</dbReference>
<evidence type="ECO:0000256" key="4">
    <source>
        <dbReference type="RuleBase" id="RU003719"/>
    </source>
</evidence>
<gene>
    <name evidence="7" type="ordered locus">Snas_5355</name>
</gene>
<protein>
    <submittedName>
        <fullName evidence="7">D-isomer specific 2-hydroxyacid dehydrogenase NAD-binding protein</fullName>
    </submittedName>
</protein>
<dbReference type="Pfam" id="PF00389">
    <property type="entry name" value="2-Hacid_dh"/>
    <property type="match status" value="1"/>
</dbReference>
<evidence type="ECO:0000313" key="7">
    <source>
        <dbReference type="EMBL" id="ADD44988.1"/>
    </source>
</evidence>
<dbReference type="InterPro" id="IPR006140">
    <property type="entry name" value="D-isomer_DH_NAD-bd"/>
</dbReference>
<dbReference type="KEGG" id="sna:Snas_5355"/>
<dbReference type="PROSITE" id="PS00065">
    <property type="entry name" value="D_2_HYDROXYACID_DH_1"/>
    <property type="match status" value="1"/>
</dbReference>
<dbReference type="HOGENOM" id="CLU_019796_1_1_11"/>
<dbReference type="eggNOG" id="COG1052">
    <property type="taxonomic scope" value="Bacteria"/>
</dbReference>
<evidence type="ECO:0000256" key="3">
    <source>
        <dbReference type="ARBA" id="ARBA00023027"/>
    </source>
</evidence>
<evidence type="ECO:0000256" key="1">
    <source>
        <dbReference type="ARBA" id="ARBA00005854"/>
    </source>
</evidence>
<evidence type="ECO:0000259" key="6">
    <source>
        <dbReference type="Pfam" id="PF02826"/>
    </source>
</evidence>
<evidence type="ECO:0000313" key="8">
    <source>
        <dbReference type="Proteomes" id="UP000000844"/>
    </source>
</evidence>
<dbReference type="PANTHER" id="PTHR43026:SF1">
    <property type="entry name" value="2-HYDROXYACID DEHYDROGENASE HOMOLOG 1-RELATED"/>
    <property type="match status" value="1"/>
</dbReference>
<evidence type="ECO:0000259" key="5">
    <source>
        <dbReference type="Pfam" id="PF00389"/>
    </source>
</evidence>
<dbReference type="GO" id="GO:0051287">
    <property type="term" value="F:NAD binding"/>
    <property type="evidence" value="ECO:0007669"/>
    <property type="project" value="InterPro"/>
</dbReference>
<keyword evidence="8" id="KW-1185">Reference proteome</keyword>
<dbReference type="STRING" id="446470.Snas_5355"/>